<dbReference type="Proteomes" id="UP000657918">
    <property type="component" value="Chromosome 16"/>
</dbReference>
<reference evidence="1 2" key="1">
    <citation type="submission" date="2020-10" db="EMBL/GenBank/DDBJ databases">
        <title>Plant Genome Project.</title>
        <authorList>
            <person name="Zhang R.-G."/>
        </authorList>
    </citation>
    <scope>NUCLEOTIDE SEQUENCE [LARGE SCALE GENOMIC DNA]</scope>
    <source>
        <strain evidence="1">FAFU-HL-1</strain>
        <tissue evidence="1">Leaf</tissue>
    </source>
</reference>
<gene>
    <name evidence="1" type="ORF">SADUNF_Sadunf16G0018700</name>
</gene>
<dbReference type="EMBL" id="JADGMS010000016">
    <property type="protein sequence ID" value="KAF9664436.1"/>
    <property type="molecule type" value="Genomic_DNA"/>
</dbReference>
<accession>A0A835J7X2</accession>
<name>A0A835J7X2_9ROSI</name>
<organism evidence="1 2">
    <name type="scientific">Salix dunnii</name>
    <dbReference type="NCBI Taxonomy" id="1413687"/>
    <lineage>
        <taxon>Eukaryota</taxon>
        <taxon>Viridiplantae</taxon>
        <taxon>Streptophyta</taxon>
        <taxon>Embryophyta</taxon>
        <taxon>Tracheophyta</taxon>
        <taxon>Spermatophyta</taxon>
        <taxon>Magnoliopsida</taxon>
        <taxon>eudicotyledons</taxon>
        <taxon>Gunneridae</taxon>
        <taxon>Pentapetalae</taxon>
        <taxon>rosids</taxon>
        <taxon>fabids</taxon>
        <taxon>Malpighiales</taxon>
        <taxon>Salicaceae</taxon>
        <taxon>Saliceae</taxon>
        <taxon>Salix</taxon>
    </lineage>
</organism>
<comment type="caution">
    <text evidence="1">The sequence shown here is derived from an EMBL/GenBank/DDBJ whole genome shotgun (WGS) entry which is preliminary data.</text>
</comment>
<proteinExistence type="predicted"/>
<evidence type="ECO:0000313" key="2">
    <source>
        <dbReference type="Proteomes" id="UP000657918"/>
    </source>
</evidence>
<dbReference type="AlphaFoldDB" id="A0A835J7X2"/>
<sequence length="70" mass="8358">MISRVTQLICRVFRDQLFCYGRPKRERIVDDVLTGRTENRMMGYNELRDGKQRKSSLTYGLLLQNFVQDK</sequence>
<evidence type="ECO:0000313" key="1">
    <source>
        <dbReference type="EMBL" id="KAF9664436.1"/>
    </source>
</evidence>
<keyword evidence="2" id="KW-1185">Reference proteome</keyword>
<protein>
    <submittedName>
        <fullName evidence="1">Uncharacterized protein</fullName>
    </submittedName>
</protein>